<dbReference type="Proteomes" id="UP000323505">
    <property type="component" value="Unassembled WGS sequence"/>
</dbReference>
<evidence type="ECO:0000313" key="3">
    <source>
        <dbReference type="Proteomes" id="UP000323505"/>
    </source>
</evidence>
<proteinExistence type="predicted"/>
<gene>
    <name evidence="2" type="ORF">FXF68_03285</name>
</gene>
<keyword evidence="3" id="KW-1185">Reference proteome</keyword>
<feature type="region of interest" description="Disordered" evidence="1">
    <location>
        <begin position="372"/>
        <end position="397"/>
    </location>
</feature>
<organism evidence="2 3">
    <name type="scientific">Actinomadura decatromicini</name>
    <dbReference type="NCBI Taxonomy" id="2604572"/>
    <lineage>
        <taxon>Bacteria</taxon>
        <taxon>Bacillati</taxon>
        <taxon>Actinomycetota</taxon>
        <taxon>Actinomycetes</taxon>
        <taxon>Streptosporangiales</taxon>
        <taxon>Thermomonosporaceae</taxon>
        <taxon>Actinomadura</taxon>
    </lineage>
</organism>
<protein>
    <submittedName>
        <fullName evidence="2">Uncharacterized protein</fullName>
    </submittedName>
</protein>
<evidence type="ECO:0000313" key="2">
    <source>
        <dbReference type="EMBL" id="TYK52789.1"/>
    </source>
</evidence>
<comment type="caution">
    <text evidence="2">The sequence shown here is derived from an EMBL/GenBank/DDBJ whole genome shotgun (WGS) entry which is preliminary data.</text>
</comment>
<feature type="compositionally biased region" description="Low complexity" evidence="1">
    <location>
        <begin position="372"/>
        <end position="381"/>
    </location>
</feature>
<accession>A0A5D3FXP9</accession>
<dbReference type="RefSeq" id="WP_148757387.1">
    <property type="nucleotide sequence ID" value="NZ_VSRQ01000001.1"/>
</dbReference>
<name>A0A5D3FXP9_9ACTN</name>
<evidence type="ECO:0000256" key="1">
    <source>
        <dbReference type="SAM" id="MobiDB-lite"/>
    </source>
</evidence>
<dbReference type="EMBL" id="VSRQ01000001">
    <property type="protein sequence ID" value="TYK52789.1"/>
    <property type="molecule type" value="Genomic_DNA"/>
</dbReference>
<dbReference type="AlphaFoldDB" id="A0A5D3FXP9"/>
<reference evidence="2 3" key="1">
    <citation type="submission" date="2019-08" db="EMBL/GenBank/DDBJ databases">
        <title>Actinomadura sp. nov. CYP1-5 isolated from mountain soil.</title>
        <authorList>
            <person name="Songsumanus A."/>
            <person name="Kuncharoen N."/>
            <person name="Kudo T."/>
            <person name="Yuki M."/>
            <person name="Igarashi Y."/>
            <person name="Tanasupawat S."/>
        </authorList>
    </citation>
    <scope>NUCLEOTIDE SEQUENCE [LARGE SCALE GENOMIC DNA]</scope>
    <source>
        <strain evidence="2 3">CYP1-5</strain>
    </source>
</reference>
<sequence>MSGFEWRRALTGVDPGWWGRPGDRRTVLIVVGAPVPGQPALDVARLAAADPRLRVVCAAAPGPSAAAVEAMLRDAGTAPLSRRDAEGGGFGLAVTASPQAAGAGAPLVVRPGTPRPVPGGARAVYACAHDLDRPVRGAASVVVGDATHDRLVASLPLRDFYRRALGAGERARLAVVALPDATLPCAGARCRSADVAQRLDVVRRLLGGAASGYHVLGVPEPGPGAWDAGAPGLGAHLRDGLRLLPPDADWRAALVAADWIVGAPGPVTRYGTLVGVPVLLAGAAPDAGEGWDGAVRLVPDRPVAAQLAEAAGRWRPERVRPVAERITSAPGRFDRNMRRLMYGLLRLPQPATIPVADPVPPPYRIETVFAPSVPSTSSTSSARVCPAGRPSHACQGG</sequence>